<feature type="domain" description="SAV-6107-like HEPN" evidence="1">
    <location>
        <begin position="35"/>
        <end position="128"/>
    </location>
</feature>
<evidence type="ECO:0000313" key="3">
    <source>
        <dbReference type="Proteomes" id="UP000006666"/>
    </source>
</evidence>
<gene>
    <name evidence="2" type="ordered locus">Ksed_16050</name>
</gene>
<proteinExistence type="predicted"/>
<dbReference type="eggNOG" id="ENOG5032S47">
    <property type="taxonomic scope" value="Bacteria"/>
</dbReference>
<dbReference type="AlphaFoldDB" id="C7NIB3"/>
<organism evidence="2 3">
    <name type="scientific">Kytococcus sedentarius (strain ATCC 14392 / DSM 20547 / JCM 11482 / CCUG 33030 / NBRC 15357 / NCTC 11040 / CCM 314 / 541)</name>
    <name type="common">Micrococcus sedentarius</name>
    <dbReference type="NCBI Taxonomy" id="478801"/>
    <lineage>
        <taxon>Bacteria</taxon>
        <taxon>Bacillati</taxon>
        <taxon>Actinomycetota</taxon>
        <taxon>Actinomycetes</taxon>
        <taxon>Micrococcales</taxon>
        <taxon>Kytococcaceae</taxon>
        <taxon>Kytococcus</taxon>
    </lineage>
</organism>
<evidence type="ECO:0000259" key="1">
    <source>
        <dbReference type="Pfam" id="PF18726"/>
    </source>
</evidence>
<dbReference type="Proteomes" id="UP000006666">
    <property type="component" value="Chromosome"/>
</dbReference>
<dbReference type="Pfam" id="PF18726">
    <property type="entry name" value="HEPN_SAV_6107"/>
    <property type="match status" value="1"/>
</dbReference>
<dbReference type="STRING" id="478801.Ksed_16050"/>
<dbReference type="InterPro" id="IPR040891">
    <property type="entry name" value="HEPN_SAV_6107"/>
</dbReference>
<sequence length="153" mass="16178">MTTMTNPPTWTVGAGAPAGTVLDLVERARASLAEACAAPAPEDRYEAAHLAALRAAAAVVAARTVPGKASRPRSVWELLSGVAPELQEWAIFFNGSAQRRAALARGRHCSQREADDLVRQVDEFEQQVRGVLGMPVLPSATALLVAGWPAQGR</sequence>
<protein>
    <recommendedName>
        <fullName evidence="1">SAV-6107-like HEPN domain-containing protein</fullName>
    </recommendedName>
</protein>
<dbReference type="HOGENOM" id="CLU_096112_2_2_11"/>
<name>C7NIB3_KYTSD</name>
<keyword evidence="3" id="KW-1185">Reference proteome</keyword>
<evidence type="ECO:0000313" key="2">
    <source>
        <dbReference type="EMBL" id="ACV06620.1"/>
    </source>
</evidence>
<dbReference type="EMBL" id="CP001686">
    <property type="protein sequence ID" value="ACV06620.1"/>
    <property type="molecule type" value="Genomic_DNA"/>
</dbReference>
<reference evidence="2 3" key="1">
    <citation type="journal article" date="2009" name="Stand. Genomic Sci.">
        <title>Complete genome sequence of Kytococcus sedentarius type strain (541).</title>
        <authorList>
            <person name="Sims D."/>
            <person name="Brettin T."/>
            <person name="Detter J.C."/>
            <person name="Han C."/>
            <person name="Lapidus A."/>
            <person name="Copeland A."/>
            <person name="Glavina Del Rio T."/>
            <person name="Nolan M."/>
            <person name="Chen F."/>
            <person name="Lucas S."/>
            <person name="Tice H."/>
            <person name="Cheng J.F."/>
            <person name="Bruce D."/>
            <person name="Goodwin L."/>
            <person name="Pitluck S."/>
            <person name="Ovchinnikova G."/>
            <person name="Pati A."/>
            <person name="Ivanova N."/>
            <person name="Mavrommatis K."/>
            <person name="Chen A."/>
            <person name="Palaniappan K."/>
            <person name="D'haeseleer P."/>
            <person name="Chain P."/>
            <person name="Bristow J."/>
            <person name="Eisen J.A."/>
            <person name="Markowitz V."/>
            <person name="Hugenholtz P."/>
            <person name="Schneider S."/>
            <person name="Goker M."/>
            <person name="Pukall R."/>
            <person name="Kyrpides N.C."/>
            <person name="Klenk H.P."/>
        </authorList>
    </citation>
    <scope>NUCLEOTIDE SEQUENCE [LARGE SCALE GENOMIC DNA]</scope>
    <source>
        <strain evidence="3">ATCC 14392 / DSM 20547 / JCM 11482 / CCUG 33030 / NBRC 15357 / NCTC 11040 / CCM 314 / 541</strain>
    </source>
</reference>
<accession>C7NIB3</accession>
<dbReference type="KEGG" id="kse:Ksed_16050"/>